<protein>
    <submittedName>
        <fullName evidence="9">Podospora anserina S mat+ genomic DNA chromosome 2, supercontig 1</fullName>
    </submittedName>
</protein>
<dbReference type="GO" id="GO:0004252">
    <property type="term" value="F:serine-type endopeptidase activity"/>
    <property type="evidence" value="ECO:0007669"/>
    <property type="project" value="InterPro"/>
</dbReference>
<feature type="chain" id="PRO_5002772628" evidence="6">
    <location>
        <begin position="23"/>
        <end position="712"/>
    </location>
</feature>
<keyword evidence="4" id="KW-0720">Serine protease</keyword>
<dbReference type="SUPFAM" id="SSF52743">
    <property type="entry name" value="Subtilisin-like"/>
    <property type="match status" value="1"/>
</dbReference>
<evidence type="ECO:0000256" key="2">
    <source>
        <dbReference type="ARBA" id="ARBA00022670"/>
    </source>
</evidence>
<proteinExistence type="inferred from homology"/>
<evidence type="ECO:0000259" key="8">
    <source>
        <dbReference type="Pfam" id="PF13924"/>
    </source>
</evidence>
<reference evidence="9" key="1">
    <citation type="journal article" date="2008" name="Genome Biol.">
        <title>The genome sequence of the model ascomycete fungus Podospora anserina.</title>
        <authorList>
            <person name="Espagne E."/>
            <person name="Lespinet O."/>
            <person name="Malagnac F."/>
            <person name="Da Silva C."/>
            <person name="Jaillon O."/>
            <person name="Porcel B.M."/>
            <person name="Couloux A."/>
            <person name="Aury J.-M."/>
            <person name="Segurens B."/>
            <person name="Poulain J."/>
            <person name="Anthouard V."/>
            <person name="Grossetete S."/>
            <person name="Khalili H."/>
            <person name="Coppin E."/>
            <person name="Dequard-Chablat M."/>
            <person name="Picard M."/>
            <person name="Contamine V."/>
            <person name="Arnaise S."/>
            <person name="Bourdais A."/>
            <person name="Berteaux-Lecellier V."/>
            <person name="Gautheret D."/>
            <person name="de Vries R.P."/>
            <person name="Battaglia E."/>
            <person name="Coutinho P.M."/>
            <person name="Danchin E.G.J."/>
            <person name="Henrissat B."/>
            <person name="El Khoury R."/>
            <person name="Sainsard-Chanet A."/>
            <person name="Boivin A."/>
            <person name="Pinan-Lucarre B."/>
            <person name="Sellem C.H."/>
            <person name="Debuchy R."/>
            <person name="Wincker P."/>
            <person name="Weissenbach J."/>
            <person name="Silar P."/>
        </authorList>
    </citation>
    <scope>NUCLEOTIDE SEQUENCE [LARGE SCALE GENOMIC DNA]</scope>
    <source>
        <strain evidence="9">S mat+</strain>
    </source>
</reference>
<dbReference type="PANTHER" id="PTHR43806">
    <property type="entry name" value="PEPTIDASE S8"/>
    <property type="match status" value="1"/>
</dbReference>
<feature type="signal peptide" evidence="6">
    <location>
        <begin position="1"/>
        <end position="22"/>
    </location>
</feature>
<dbReference type="Pfam" id="PF00082">
    <property type="entry name" value="Peptidase_S8"/>
    <property type="match status" value="1"/>
</dbReference>
<dbReference type="EMBL" id="CU633446">
    <property type="protein sequence ID" value="CAP60892.1"/>
    <property type="molecule type" value="Genomic_DNA"/>
</dbReference>
<dbReference type="VEuPathDB" id="FungiDB:PODANS_0_760"/>
<feature type="domain" description="Peptidase S8/S53" evidence="7">
    <location>
        <begin position="231"/>
        <end position="443"/>
    </location>
</feature>
<dbReference type="InterPro" id="IPR000209">
    <property type="entry name" value="Peptidase_S8/S53_dom"/>
</dbReference>
<dbReference type="GeneID" id="6187176"/>
<keyword evidence="3" id="KW-0378">Hydrolase</keyword>
<dbReference type="InterPro" id="IPR050131">
    <property type="entry name" value="Peptidase_S8_subtilisin-like"/>
</dbReference>
<sequence>QFRIQLALCWLLGAVSLSTTRALSTPSSRTVAPGNSIIPGSSIAVKIDRAAAVSSRSLGDIKSVEQLIRNAQKDSRLSKREVEFTVHPLITTVSPKRITQLVERATVLNPDYVPTDFSTWYQVLFPEPESEDNQTLHDLLATLSGYQEVASCHPLGGGILPAVDPSNDPLFPSQGYMTPAGEGINALYAWGFPGGDGANTTIIDIERGWKLDHEDLVDANITLLAGLNVKDRYQSNYRHGTAVLGAMLMVDNNIGGVGIIPGAQGHVVGVTRVVGGGPFENYPEAILDAVDALGFGDAILLEIQVPDANGNMFPVEIIDAVFDAISLATSLGITVIEPAGNGQQDLDAPILCIGSATPASILNPSSPEFRDSGAIMVGAATSTIPRTRVLESNYGARIDVHAWGENILTASVAGSADDIDTYLPFDGTSGAAPIIAGAALSVQGMISANRGTKLDALALRDLIKIDGTPTSNPSVDKLGVQPDLRALIDGGHLFIVCQHVNLGRTRWRPTGLKGDFACSPSQLSLFKFIQRKVPSPVYLLNMKPQAILSALAGSYELLNITRNRANDSVEIPTAQSPYAFTGLLIYTSSGYMSAHMTSFNVSNLPDDGANMVWPPRNTTDLDDAWAVVAKTTLAYAGALSIDPEVPSTKESGAVLHGPLHVTNTPAWVGGTQRRNYRVVKHKGQNGGTFLRLSAPVNADATVEGTLWWRKLD</sequence>
<dbReference type="InterPro" id="IPR023828">
    <property type="entry name" value="Peptidase_S8_Ser-AS"/>
</dbReference>
<accession>B2ABQ6</accession>
<evidence type="ECO:0000259" key="7">
    <source>
        <dbReference type="Pfam" id="PF00082"/>
    </source>
</evidence>
<dbReference type="OrthoDB" id="3866712at2759"/>
<dbReference type="Pfam" id="PF13924">
    <property type="entry name" value="Lipocalin_5"/>
    <property type="match status" value="1"/>
</dbReference>
<dbReference type="HOGENOM" id="CLU_388114_0_0_1"/>
<organism evidence="9">
    <name type="scientific">Podospora anserina (strain S / ATCC MYA-4624 / DSM 980 / FGSC 10383)</name>
    <name type="common">Pleurage anserina</name>
    <dbReference type="NCBI Taxonomy" id="515849"/>
    <lineage>
        <taxon>Eukaryota</taxon>
        <taxon>Fungi</taxon>
        <taxon>Dikarya</taxon>
        <taxon>Ascomycota</taxon>
        <taxon>Pezizomycotina</taxon>
        <taxon>Sordariomycetes</taxon>
        <taxon>Sordariomycetidae</taxon>
        <taxon>Sordariales</taxon>
        <taxon>Podosporaceae</taxon>
        <taxon>Podospora</taxon>
        <taxon>Podospora anserina</taxon>
    </lineage>
</organism>
<dbReference type="InterPro" id="IPR034073">
    <property type="entry name" value="Subtilisin_DY-like_dom"/>
</dbReference>
<dbReference type="RefSeq" id="XP_001903120.1">
    <property type="nucleotide sequence ID" value="XM_001903085.1"/>
</dbReference>
<evidence type="ECO:0000256" key="5">
    <source>
        <dbReference type="PROSITE-ProRule" id="PRU01240"/>
    </source>
</evidence>
<comment type="similarity">
    <text evidence="1 5">Belongs to the peptidase S8 family.</text>
</comment>
<keyword evidence="2" id="KW-0645">Protease</keyword>
<dbReference type="KEGG" id="pan:PODANSg132"/>
<comment type="caution">
    <text evidence="5">Lacks conserved residue(s) required for the propagation of feature annotation.</text>
</comment>
<reference evidence="9" key="2">
    <citation type="submission" date="2008-07" db="EMBL/GenBank/DDBJ databases">
        <authorList>
            <person name="Genoscope - CEA"/>
        </authorList>
    </citation>
    <scope>NUCLEOTIDE SEQUENCE</scope>
    <source>
        <strain evidence="9">S mat+</strain>
    </source>
</reference>
<evidence type="ECO:0000256" key="4">
    <source>
        <dbReference type="ARBA" id="ARBA00022825"/>
    </source>
</evidence>
<evidence type="ECO:0000256" key="1">
    <source>
        <dbReference type="ARBA" id="ARBA00011073"/>
    </source>
</evidence>
<evidence type="ECO:0000313" key="9">
    <source>
        <dbReference type="EMBL" id="CAP60892.1"/>
    </source>
</evidence>
<dbReference type="PROSITE" id="PS00138">
    <property type="entry name" value="SUBTILASE_SER"/>
    <property type="match status" value="1"/>
</dbReference>
<feature type="domain" description="Lipocalin-like" evidence="8">
    <location>
        <begin position="553"/>
        <end position="710"/>
    </location>
</feature>
<dbReference type="InterPro" id="IPR036852">
    <property type="entry name" value="Peptidase_S8/S53_dom_sf"/>
</dbReference>
<keyword evidence="6" id="KW-0732">Signal</keyword>
<dbReference type="PANTHER" id="PTHR43806:SF11">
    <property type="entry name" value="CEREVISIN-RELATED"/>
    <property type="match status" value="1"/>
</dbReference>
<dbReference type="InterPro" id="IPR024311">
    <property type="entry name" value="Lipocalin-like"/>
</dbReference>
<name>B2ABQ6_PODAN</name>
<gene>
    <name evidence="9" type="ORF">PODANS_0_760</name>
</gene>
<dbReference type="AlphaFoldDB" id="B2ABQ6"/>
<dbReference type="PROSITE" id="PS51892">
    <property type="entry name" value="SUBTILASE"/>
    <property type="match status" value="1"/>
</dbReference>
<evidence type="ECO:0000256" key="6">
    <source>
        <dbReference type="SAM" id="SignalP"/>
    </source>
</evidence>
<dbReference type="InterPro" id="IPR015500">
    <property type="entry name" value="Peptidase_S8_subtilisin-rel"/>
</dbReference>
<dbReference type="PRINTS" id="PR00723">
    <property type="entry name" value="SUBTILISIN"/>
</dbReference>
<dbReference type="GO" id="GO:0006508">
    <property type="term" value="P:proteolysis"/>
    <property type="evidence" value="ECO:0007669"/>
    <property type="project" value="UniProtKB-KW"/>
</dbReference>
<dbReference type="CDD" id="cd04843">
    <property type="entry name" value="Peptidases_S8_11"/>
    <property type="match status" value="1"/>
</dbReference>
<dbReference type="Gene3D" id="3.40.50.200">
    <property type="entry name" value="Peptidase S8/S53 domain"/>
    <property type="match status" value="1"/>
</dbReference>
<feature type="non-terminal residue" evidence="9">
    <location>
        <position position="1"/>
    </location>
</feature>
<evidence type="ECO:0000256" key="3">
    <source>
        <dbReference type="ARBA" id="ARBA00022801"/>
    </source>
</evidence>